<evidence type="ECO:0000313" key="16">
    <source>
        <dbReference type="RefSeq" id="XP_060674837.1"/>
    </source>
</evidence>
<dbReference type="InterPro" id="IPR046956">
    <property type="entry name" value="RLP23-like"/>
</dbReference>
<dbReference type="PANTHER" id="PTHR48061">
    <property type="entry name" value="LEUCINE-RICH REPEAT RECEPTOR PROTEIN KINASE EMS1-LIKE-RELATED"/>
    <property type="match status" value="1"/>
</dbReference>
<organism evidence="15 16">
    <name type="scientific">Ziziphus jujuba</name>
    <name type="common">Chinese jujube</name>
    <name type="synonym">Ziziphus sativa</name>
    <dbReference type="NCBI Taxonomy" id="326968"/>
    <lineage>
        <taxon>Eukaryota</taxon>
        <taxon>Viridiplantae</taxon>
        <taxon>Streptophyta</taxon>
        <taxon>Embryophyta</taxon>
        <taxon>Tracheophyta</taxon>
        <taxon>Spermatophyta</taxon>
        <taxon>Magnoliopsida</taxon>
        <taxon>eudicotyledons</taxon>
        <taxon>Gunneridae</taxon>
        <taxon>Pentapetalae</taxon>
        <taxon>rosids</taxon>
        <taxon>fabids</taxon>
        <taxon>Rosales</taxon>
        <taxon>Rhamnaceae</taxon>
        <taxon>Paliureae</taxon>
        <taxon>Ziziphus</taxon>
    </lineage>
</organism>
<protein>
    <submittedName>
        <fullName evidence="16">Receptor-like protein 7</fullName>
    </submittedName>
</protein>
<dbReference type="Pfam" id="PF13855">
    <property type="entry name" value="LRR_8"/>
    <property type="match status" value="1"/>
</dbReference>
<dbReference type="Gene3D" id="3.80.10.10">
    <property type="entry name" value="Ribonuclease Inhibitor"/>
    <property type="match status" value="5"/>
</dbReference>
<keyword evidence="15" id="KW-1185">Reference proteome</keyword>
<keyword evidence="6 13" id="KW-0732">Signal</keyword>
<feature type="signal peptide" evidence="13">
    <location>
        <begin position="1"/>
        <end position="22"/>
    </location>
</feature>
<dbReference type="GeneID" id="107435134"/>
<dbReference type="Proteomes" id="UP001652623">
    <property type="component" value="Chromosome 7"/>
</dbReference>
<evidence type="ECO:0000256" key="7">
    <source>
        <dbReference type="ARBA" id="ARBA00022737"/>
    </source>
</evidence>
<evidence type="ECO:0000256" key="11">
    <source>
        <dbReference type="ARBA" id="ARBA00023180"/>
    </source>
</evidence>
<name>A0ABM4ADN0_ZIZJJ</name>
<comment type="subcellular location">
    <subcellularLocation>
        <location evidence="1">Cell membrane</location>
        <topology evidence="1">Single-pass type I membrane protein</topology>
    </subcellularLocation>
</comment>
<evidence type="ECO:0000256" key="12">
    <source>
        <dbReference type="SAM" id="Phobius"/>
    </source>
</evidence>
<evidence type="ECO:0000256" key="3">
    <source>
        <dbReference type="ARBA" id="ARBA00022475"/>
    </source>
</evidence>
<evidence type="ECO:0000256" key="5">
    <source>
        <dbReference type="ARBA" id="ARBA00022692"/>
    </source>
</evidence>
<accession>A0ABM4ADN0</accession>
<keyword evidence="7" id="KW-0677">Repeat</keyword>
<dbReference type="PANTHER" id="PTHR48061:SF12">
    <property type="entry name" value="DISEASE RESISTANCE LIKE PROTEIN"/>
    <property type="match status" value="1"/>
</dbReference>
<evidence type="ECO:0000313" key="15">
    <source>
        <dbReference type="Proteomes" id="UP001652623"/>
    </source>
</evidence>
<evidence type="ECO:0000256" key="8">
    <source>
        <dbReference type="ARBA" id="ARBA00022989"/>
    </source>
</evidence>
<dbReference type="InterPro" id="IPR001611">
    <property type="entry name" value="Leu-rich_rpt"/>
</dbReference>
<dbReference type="SUPFAM" id="SSF52058">
    <property type="entry name" value="L domain-like"/>
    <property type="match status" value="1"/>
</dbReference>
<keyword evidence="9 12" id="KW-0472">Membrane</keyword>
<dbReference type="SUPFAM" id="SSF52047">
    <property type="entry name" value="RNI-like"/>
    <property type="match status" value="1"/>
</dbReference>
<dbReference type="InterPro" id="IPR032675">
    <property type="entry name" value="LRR_dom_sf"/>
</dbReference>
<keyword evidence="11" id="KW-0325">Glycoprotein</keyword>
<keyword evidence="4" id="KW-0433">Leucine-rich repeat</keyword>
<dbReference type="InterPro" id="IPR003591">
    <property type="entry name" value="Leu-rich_rpt_typical-subtyp"/>
</dbReference>
<evidence type="ECO:0000256" key="2">
    <source>
        <dbReference type="ARBA" id="ARBA00009592"/>
    </source>
</evidence>
<feature type="transmembrane region" description="Helical" evidence="12">
    <location>
        <begin position="859"/>
        <end position="880"/>
    </location>
</feature>
<reference evidence="16" key="1">
    <citation type="submission" date="2025-08" db="UniProtKB">
        <authorList>
            <consortium name="RefSeq"/>
        </authorList>
    </citation>
    <scope>IDENTIFICATION</scope>
    <source>
        <tissue evidence="16">Seedling</tissue>
    </source>
</reference>
<dbReference type="SMART" id="SM00369">
    <property type="entry name" value="LRR_TYP"/>
    <property type="match status" value="10"/>
</dbReference>
<evidence type="ECO:0000256" key="4">
    <source>
        <dbReference type="ARBA" id="ARBA00022614"/>
    </source>
</evidence>
<keyword evidence="8 12" id="KW-1133">Transmembrane helix</keyword>
<dbReference type="Pfam" id="PF08263">
    <property type="entry name" value="LRRNT_2"/>
    <property type="match status" value="1"/>
</dbReference>
<keyword evidence="5 12" id="KW-0812">Transmembrane</keyword>
<evidence type="ECO:0000256" key="9">
    <source>
        <dbReference type="ARBA" id="ARBA00023136"/>
    </source>
</evidence>
<evidence type="ECO:0000256" key="13">
    <source>
        <dbReference type="SAM" id="SignalP"/>
    </source>
</evidence>
<keyword evidence="3" id="KW-1003">Cell membrane</keyword>
<evidence type="ECO:0000259" key="14">
    <source>
        <dbReference type="Pfam" id="PF08263"/>
    </source>
</evidence>
<evidence type="ECO:0000256" key="10">
    <source>
        <dbReference type="ARBA" id="ARBA00023170"/>
    </source>
</evidence>
<keyword evidence="10" id="KW-0675">Receptor</keyword>
<gene>
    <name evidence="16" type="primary">LOC107435134</name>
</gene>
<evidence type="ECO:0000256" key="6">
    <source>
        <dbReference type="ARBA" id="ARBA00022729"/>
    </source>
</evidence>
<evidence type="ECO:0000256" key="1">
    <source>
        <dbReference type="ARBA" id="ARBA00004251"/>
    </source>
</evidence>
<sequence>MGLNILLLLFLKLSLLYEIVIADHDHYSFTSMQLASCHEDEKLALLKFKDSFLINKSASGYEGGYPKVLQWNNPQQGETSSGNCCSWDGVECDEETGNVIGLDLSGSCLYGTINSTSTLFNLVHLRRLNLSDNHFNYSLIPTSMGQFSEMTHLDLSASAFSGQVPVEISKMSNLSSLDLSENYLELKNPNMRSLVQNLSTGLEILNLNHVLISSEVPDVLANFTSLTLLGLYDCELQGEFPAKIFQLPNLENLSIGSNSNLSGYLPEFLRPSPLKILNLEGTKFSGSLPSSIQMLDSLELLSASQCHFSGPIPFSLGKLTQLTEIYLGENSLNGSIPSSLQNLTLLTHLGLEYNQMTGPIPSSLRNLTQLIQLRLNRNKFHGPIPQWLSKLNNLKLLGLNHNNLGGTVKFNMFFNMESLTDLQIGHNNLTLLFDEKVYMNATFAKFTTLGLSSCNLLEFPDFLWHQNKLEMLVVESNMLRGPLPIPPPSIKKFLARDNMLTGDISPHYCNLASLDALSLSDNMLSGTIPGCFENSTLLSLLDLRNNSFHGIIPEICKTGGNLEMIDLSDNQLRGHLPRSLSNCMMLQVLAVSNNQLNDVFPSWLGSLPELRLLTLRHNWFHSIIGEPENDMQFPKLQVIDLSYNNFTGELPSQYISNWNSMKAINVISTDVTYMNSILHYIVSGTTRSRLIYLYGITITHKGVERYHVYIQDNFAAIDLSCNRFEGKIPILIGNLKALRSLNLSNNILTGQIPLALENLNDLESLDISQNSLSGAIPQQLSQLGFLSIFDVSHNNLTGPIPHGKQFDAFDNTSFEGNPGLCGALLSKKCENSMLLPPPNSAFEKDDGDSVSQLKLDWKFVLAGYTSGLVVGIILSDLVIVRRHGWLVKIKRRRGRRNWRSWHTD</sequence>
<dbReference type="RefSeq" id="XP_060674837.1">
    <property type="nucleotide sequence ID" value="XM_060818854.1"/>
</dbReference>
<comment type="similarity">
    <text evidence="2">Belongs to the RLP family.</text>
</comment>
<dbReference type="Pfam" id="PF00560">
    <property type="entry name" value="LRR_1"/>
    <property type="match status" value="7"/>
</dbReference>
<dbReference type="InterPro" id="IPR013210">
    <property type="entry name" value="LRR_N_plant-typ"/>
</dbReference>
<proteinExistence type="inferred from homology"/>
<feature type="domain" description="Leucine-rich repeat-containing N-terminal plant-type" evidence="14">
    <location>
        <begin position="38"/>
        <end position="93"/>
    </location>
</feature>
<feature type="chain" id="PRO_5045979180" evidence="13">
    <location>
        <begin position="23"/>
        <end position="904"/>
    </location>
</feature>